<sequence>MLQGEHEALTRKAIDRALEGDTTALRLCLDRIAPVRKEAPITFELPPIETAADTVAASSALLASVAAGDVALDEAGRAMALLTAHKQLVETCDLESRIAALEAKG</sequence>
<evidence type="ECO:0000313" key="2">
    <source>
        <dbReference type="Proteomes" id="UP000759298"/>
    </source>
</evidence>
<reference evidence="1 2" key="1">
    <citation type="submission" date="2021-07" db="EMBL/GenBank/DDBJ databases">
        <title>Alteriqipengyuania abyssalis NZ-12B nov, sp.nov isolated from deep sea sponge in pacific ocean.</title>
        <authorList>
            <person name="Tareen S."/>
            <person name="Wink J."/>
        </authorList>
    </citation>
    <scope>NUCLEOTIDE SEQUENCE [LARGE SCALE GENOMIC DNA]</scope>
    <source>
        <strain evidence="1 2">NZ-12B</strain>
    </source>
</reference>
<comment type="caution">
    <text evidence="1">The sequence shown here is derived from an EMBL/GenBank/DDBJ whole genome shotgun (WGS) entry which is preliminary data.</text>
</comment>
<proteinExistence type="predicted"/>
<dbReference type="EMBL" id="JAHWXP010000001">
    <property type="protein sequence ID" value="MBY8335901.1"/>
    <property type="molecule type" value="Genomic_DNA"/>
</dbReference>
<keyword evidence="2" id="KW-1185">Reference proteome</keyword>
<protein>
    <submittedName>
        <fullName evidence="1">Uncharacterized protein</fullName>
    </submittedName>
</protein>
<gene>
    <name evidence="1" type="ORF">KYN89_02450</name>
</gene>
<organism evidence="1 2">
    <name type="scientific">Alteriqipengyuania abyssalis</name>
    <dbReference type="NCBI Taxonomy" id="2860200"/>
    <lineage>
        <taxon>Bacteria</taxon>
        <taxon>Pseudomonadati</taxon>
        <taxon>Pseudomonadota</taxon>
        <taxon>Alphaproteobacteria</taxon>
        <taxon>Sphingomonadales</taxon>
        <taxon>Erythrobacteraceae</taxon>
        <taxon>Alteriqipengyuania</taxon>
    </lineage>
</organism>
<evidence type="ECO:0000313" key="1">
    <source>
        <dbReference type="EMBL" id="MBY8335901.1"/>
    </source>
</evidence>
<accession>A0ABS7PA83</accession>
<name>A0ABS7PA83_9SPHN</name>
<dbReference type="Proteomes" id="UP000759298">
    <property type="component" value="Unassembled WGS sequence"/>
</dbReference>